<protein>
    <submittedName>
        <fullName evidence="2">Uncharacterized protein</fullName>
    </submittedName>
</protein>
<evidence type="ECO:0000256" key="1">
    <source>
        <dbReference type="SAM" id="MobiDB-lite"/>
    </source>
</evidence>
<dbReference type="OrthoDB" id="556287at2759"/>
<feature type="region of interest" description="Disordered" evidence="1">
    <location>
        <begin position="1"/>
        <end position="36"/>
    </location>
</feature>
<keyword evidence="3" id="KW-1185">Reference proteome</keyword>
<dbReference type="AlphaFoldDB" id="A0A835TES1"/>
<comment type="caution">
    <text evidence="2">The sequence shown here is derived from an EMBL/GenBank/DDBJ whole genome shotgun (WGS) entry which is preliminary data.</text>
</comment>
<proteinExistence type="predicted"/>
<sequence>MAEPSMPDSSPTQDVVSSGTPDVSEPRPSAASPTSVPKVACPFDARPLASLEEALSEVVAITTDASRLLPAVLASLFAVAWPAVAKAWAQPMGTTVRIVTAGALTVMHRLSQLAAAAASILVAGGSTSTSGLVTATSKSARSSSTLEAAPTAVYDVAAANAYLVGTAVQDHAVLATSYRQVLALARVCTLSGQPFAIALMYEYGYTSKPAAMDEIIKEAAASGSLVIACNMAPDFTKRAAAAADLMGSPQGWNTGAAEVERLYGLDVALASRLPGARNRGIFMPVIGWPAIVFGGAHLTSGLLSEYNVTSAGCELPLSAPLTLRKASDVFAAMQRRRKAAEAAAASAARRLAADSNFEAASA</sequence>
<reference evidence="2" key="1">
    <citation type="journal article" date="2020" name="bioRxiv">
        <title>Comparative genomics of Chlamydomonas.</title>
        <authorList>
            <person name="Craig R.J."/>
            <person name="Hasan A.R."/>
            <person name="Ness R.W."/>
            <person name="Keightley P.D."/>
        </authorList>
    </citation>
    <scope>NUCLEOTIDE SEQUENCE</scope>
    <source>
        <strain evidence="2">SAG 7.73</strain>
    </source>
</reference>
<name>A0A835TES1_CHLIN</name>
<organism evidence="2 3">
    <name type="scientific">Chlamydomonas incerta</name>
    <dbReference type="NCBI Taxonomy" id="51695"/>
    <lineage>
        <taxon>Eukaryota</taxon>
        <taxon>Viridiplantae</taxon>
        <taxon>Chlorophyta</taxon>
        <taxon>core chlorophytes</taxon>
        <taxon>Chlorophyceae</taxon>
        <taxon>CS clade</taxon>
        <taxon>Chlamydomonadales</taxon>
        <taxon>Chlamydomonadaceae</taxon>
        <taxon>Chlamydomonas</taxon>
    </lineage>
</organism>
<dbReference type="Proteomes" id="UP000650467">
    <property type="component" value="Unassembled WGS sequence"/>
</dbReference>
<feature type="compositionally biased region" description="Polar residues" evidence="1">
    <location>
        <begin position="7"/>
        <end position="21"/>
    </location>
</feature>
<evidence type="ECO:0000313" key="3">
    <source>
        <dbReference type="Proteomes" id="UP000650467"/>
    </source>
</evidence>
<accession>A0A835TES1</accession>
<gene>
    <name evidence="2" type="ORF">HXX76_006430</name>
</gene>
<evidence type="ECO:0000313" key="2">
    <source>
        <dbReference type="EMBL" id="KAG2436911.1"/>
    </source>
</evidence>
<dbReference type="EMBL" id="JAEHOC010000012">
    <property type="protein sequence ID" value="KAG2436911.1"/>
    <property type="molecule type" value="Genomic_DNA"/>
</dbReference>